<evidence type="ECO:0000313" key="2">
    <source>
        <dbReference type="Proteomes" id="UP000236333"/>
    </source>
</evidence>
<evidence type="ECO:0000313" key="1">
    <source>
        <dbReference type="EMBL" id="PNH05055.1"/>
    </source>
</evidence>
<protein>
    <recommendedName>
        <fullName evidence="3">Apple domain-containing protein</fullName>
    </recommendedName>
</protein>
<proteinExistence type="predicted"/>
<organism evidence="1 2">
    <name type="scientific">Tetrabaena socialis</name>
    <dbReference type="NCBI Taxonomy" id="47790"/>
    <lineage>
        <taxon>Eukaryota</taxon>
        <taxon>Viridiplantae</taxon>
        <taxon>Chlorophyta</taxon>
        <taxon>core chlorophytes</taxon>
        <taxon>Chlorophyceae</taxon>
        <taxon>CS clade</taxon>
        <taxon>Chlamydomonadales</taxon>
        <taxon>Tetrabaenaceae</taxon>
        <taxon>Tetrabaena</taxon>
    </lineage>
</organism>
<feature type="non-terminal residue" evidence="1">
    <location>
        <position position="142"/>
    </location>
</feature>
<accession>A0A2J7ZXS2</accession>
<dbReference type="EMBL" id="PGGS01000338">
    <property type="protein sequence ID" value="PNH05055.1"/>
    <property type="molecule type" value="Genomic_DNA"/>
</dbReference>
<sequence>MTGCPQFAGYSVTADADHNGDDIGRYSFSNGDAANRCNVDPSCVGFNSDGWMKTSVSNPVRWPGYCLYTKRATGDDIGSQAFSDPVAKCNADSTCLGFNNAGWYKYAITPNRAVPGMCLYARNNVETSKFQIEHPPDAQAWL</sequence>
<dbReference type="Proteomes" id="UP000236333">
    <property type="component" value="Unassembled WGS sequence"/>
</dbReference>
<reference evidence="1 2" key="1">
    <citation type="journal article" date="2017" name="Mol. Biol. Evol.">
        <title>The 4-celled Tetrabaena socialis nuclear genome reveals the essential components for genetic control of cell number at the origin of multicellularity in the volvocine lineage.</title>
        <authorList>
            <person name="Featherston J."/>
            <person name="Arakaki Y."/>
            <person name="Hanschen E.R."/>
            <person name="Ferris P.J."/>
            <person name="Michod R.E."/>
            <person name="Olson B.J.S.C."/>
            <person name="Nozaki H."/>
            <person name="Durand P.M."/>
        </authorList>
    </citation>
    <scope>NUCLEOTIDE SEQUENCE [LARGE SCALE GENOMIC DNA]</scope>
    <source>
        <strain evidence="1 2">NIES-571</strain>
    </source>
</reference>
<evidence type="ECO:0008006" key="3">
    <source>
        <dbReference type="Google" id="ProtNLM"/>
    </source>
</evidence>
<comment type="caution">
    <text evidence="1">The sequence shown here is derived from an EMBL/GenBank/DDBJ whole genome shotgun (WGS) entry which is preliminary data.</text>
</comment>
<gene>
    <name evidence="1" type="ORF">TSOC_008717</name>
</gene>
<keyword evidence="2" id="KW-1185">Reference proteome</keyword>
<name>A0A2J7ZXS2_9CHLO</name>
<dbReference type="AlphaFoldDB" id="A0A2J7ZXS2"/>